<dbReference type="SUPFAM" id="SSF51556">
    <property type="entry name" value="Metallo-dependent hydrolases"/>
    <property type="match status" value="1"/>
</dbReference>
<comment type="similarity">
    <text evidence="3">Belongs to the metallo-dependent hydrolases superfamily. Phosphotriesterase family.</text>
</comment>
<evidence type="ECO:0000256" key="2">
    <source>
        <dbReference type="ARBA" id="ARBA00022801"/>
    </source>
</evidence>
<evidence type="ECO:0000313" key="5">
    <source>
        <dbReference type="EMBL" id="PZG43410.1"/>
    </source>
</evidence>
<feature type="region of interest" description="Disordered" evidence="4">
    <location>
        <begin position="365"/>
        <end position="395"/>
    </location>
</feature>
<protein>
    <submittedName>
        <fullName evidence="5">Phosphotriesterase</fullName>
    </submittedName>
</protein>
<dbReference type="InterPro" id="IPR001559">
    <property type="entry name" value="Phosphotriesterase"/>
</dbReference>
<dbReference type="GO" id="GO:0008270">
    <property type="term" value="F:zinc ion binding"/>
    <property type="evidence" value="ECO:0007669"/>
    <property type="project" value="InterPro"/>
</dbReference>
<dbReference type="Gene3D" id="3.20.20.140">
    <property type="entry name" value="Metal-dependent hydrolases"/>
    <property type="match status" value="1"/>
</dbReference>
<sequence>MPSSDSIDSPEAAVGLAPVLRGTAVTVTGEVPAGALGVALTHEHLLTDFAPPADTPESWAATGRTRPTAAGLLRLYRAPLTMEILGEIAMGAPNRDDWLLGDEHLAADELAAFRRAGGGTLVDGTAIGLGRDPAALRRISAATGVAIVMGCGWYHPGWADGLAGRDVASLTDEIVHDLTDGVHGVRAGIIGEIGALDPDDPVARVVLAAAARASAATGAAISLRRTEDAAAQRRVLDLLAEQGADLTRVAVGGCDTLAPRPDDLEPLLERGVFVRFDGLGRLPSALSVSDDQDVATAVLELARRGHAGHVLLSQGVAAKSHLLAYGGGGYGFVLQQFVPYLRMLGADDALIETVTVTNPARLLAVPARTPPRPPNRSRSPTSPAPGTAAPTPTTT</sequence>
<proteinExistence type="inferred from homology"/>
<accession>A0A2W2H0H3</accession>
<dbReference type="Proteomes" id="UP000248544">
    <property type="component" value="Unassembled WGS sequence"/>
</dbReference>
<dbReference type="EMBL" id="POUA01000138">
    <property type="protein sequence ID" value="PZG43410.1"/>
    <property type="molecule type" value="Genomic_DNA"/>
</dbReference>
<evidence type="ECO:0000256" key="1">
    <source>
        <dbReference type="ARBA" id="ARBA00022723"/>
    </source>
</evidence>
<gene>
    <name evidence="5" type="ORF">C1I98_18460</name>
</gene>
<dbReference type="PROSITE" id="PS51347">
    <property type="entry name" value="PHOSPHOTRIESTERASE_2"/>
    <property type="match status" value="1"/>
</dbReference>
<comment type="caution">
    <text evidence="5">The sequence shown here is derived from an EMBL/GenBank/DDBJ whole genome shotgun (WGS) entry which is preliminary data.</text>
</comment>
<evidence type="ECO:0000256" key="4">
    <source>
        <dbReference type="SAM" id="MobiDB-lite"/>
    </source>
</evidence>
<keyword evidence="6" id="KW-1185">Reference proteome</keyword>
<dbReference type="PANTHER" id="PTHR10819">
    <property type="entry name" value="PHOSPHOTRIESTERASE-RELATED"/>
    <property type="match status" value="1"/>
</dbReference>
<dbReference type="PANTHER" id="PTHR10819:SF3">
    <property type="entry name" value="PHOSPHOTRIESTERASE-RELATED PROTEIN"/>
    <property type="match status" value="1"/>
</dbReference>
<keyword evidence="1" id="KW-0479">Metal-binding</keyword>
<dbReference type="Pfam" id="PF02126">
    <property type="entry name" value="PTE"/>
    <property type="match status" value="1"/>
</dbReference>
<dbReference type="AlphaFoldDB" id="A0A2W2H0H3"/>
<evidence type="ECO:0000256" key="3">
    <source>
        <dbReference type="PROSITE-ProRule" id="PRU00679"/>
    </source>
</evidence>
<dbReference type="InterPro" id="IPR032466">
    <property type="entry name" value="Metal_Hydrolase"/>
</dbReference>
<comment type="caution">
    <text evidence="3">Lacks conserved residue(s) required for the propagation of feature annotation.</text>
</comment>
<dbReference type="RefSeq" id="WP_111168696.1">
    <property type="nucleotide sequence ID" value="NZ_POUA01000138.1"/>
</dbReference>
<name>A0A2W2H0H3_9ACTN</name>
<reference evidence="5 6" key="1">
    <citation type="submission" date="2018-01" db="EMBL/GenBank/DDBJ databases">
        <title>Draft genome sequence of Sphaerisporangium sp. 7K107.</title>
        <authorList>
            <person name="Sahin N."/>
            <person name="Saygin H."/>
            <person name="Ay H."/>
        </authorList>
    </citation>
    <scope>NUCLEOTIDE SEQUENCE [LARGE SCALE GENOMIC DNA]</scope>
    <source>
        <strain evidence="5 6">7K107</strain>
    </source>
</reference>
<keyword evidence="2" id="KW-0378">Hydrolase</keyword>
<dbReference type="GO" id="GO:0016787">
    <property type="term" value="F:hydrolase activity"/>
    <property type="evidence" value="ECO:0007669"/>
    <property type="project" value="UniProtKB-KW"/>
</dbReference>
<evidence type="ECO:0000313" key="6">
    <source>
        <dbReference type="Proteomes" id="UP000248544"/>
    </source>
</evidence>
<organism evidence="5 6">
    <name type="scientific">Spongiactinospora gelatinilytica</name>
    <dbReference type="NCBI Taxonomy" id="2666298"/>
    <lineage>
        <taxon>Bacteria</taxon>
        <taxon>Bacillati</taxon>
        <taxon>Actinomycetota</taxon>
        <taxon>Actinomycetes</taxon>
        <taxon>Streptosporangiales</taxon>
        <taxon>Streptosporangiaceae</taxon>
        <taxon>Spongiactinospora</taxon>
    </lineage>
</organism>
<feature type="compositionally biased region" description="Low complexity" evidence="4">
    <location>
        <begin position="376"/>
        <end position="395"/>
    </location>
</feature>